<sequence>MYAFCCPVMNFFLHKTVCSEKHGMVDFFDLVINGVLNNPFSMKVSRAPELPYQYLPPLRRRPQRSQPVPGYESNDGQETQELSRPNGVSKEQALDVDDKTKTRHPRWTRQETFVLVEGKKVVENRFQWSRRSTSALGSDQIESKWDSVSSYCRQHGVNRGPVQCRKRWGNMLCDFKKIKTWESQQMNEAESFWMMRNELRRERKLPSFFDKEVYYVLDGRVITTDAIPLSQITFKKQMDCIDRDEAATAEEEEEEHEHTKANLDSSQCDIAEDGLFLEWEQPGQDKTYWSSKKETTATGNLRKTRANPLPISSVHAGTAKKQNLGTKTRKGSMSREGKKRRLSSDESEDPDLEDRLINVLGRNMGMLNSQLKAQNINCQLDREQRKDHNDSLVSALNKLTDAIVKIADKL</sequence>
<feature type="compositionally biased region" description="Polar residues" evidence="1">
    <location>
        <begin position="74"/>
        <end position="83"/>
    </location>
</feature>
<dbReference type="RefSeq" id="XP_011040388.1">
    <property type="nucleotide sequence ID" value="XM_011042086.1"/>
</dbReference>
<feature type="region of interest" description="Disordered" evidence="1">
    <location>
        <begin position="244"/>
        <end position="265"/>
    </location>
</feature>
<dbReference type="AlphaFoldDB" id="A0AAJ6Y2R5"/>
<evidence type="ECO:0000259" key="2">
    <source>
        <dbReference type="PROSITE" id="PS50090"/>
    </source>
</evidence>
<dbReference type="Pfam" id="PF13837">
    <property type="entry name" value="Myb_DNA-bind_4"/>
    <property type="match status" value="1"/>
</dbReference>
<dbReference type="PANTHER" id="PTHR47211">
    <property type="entry name" value="TRIHELIX TRANSCRIPTION FACTOR ASR3"/>
    <property type="match status" value="1"/>
</dbReference>
<accession>A0AAJ6Y2R5</accession>
<dbReference type="PROSITE" id="PS50090">
    <property type="entry name" value="MYB_LIKE"/>
    <property type="match status" value="1"/>
</dbReference>
<feature type="domain" description="Myb-like" evidence="2">
    <location>
        <begin position="99"/>
        <end position="172"/>
    </location>
</feature>
<dbReference type="InterPro" id="IPR001005">
    <property type="entry name" value="SANT/Myb"/>
</dbReference>
<feature type="compositionally biased region" description="Basic residues" evidence="1">
    <location>
        <begin position="327"/>
        <end position="341"/>
    </location>
</feature>
<dbReference type="GeneID" id="105136660"/>
<name>A0AAJ6Y2R5_POPEU</name>
<feature type="region of interest" description="Disordered" evidence="1">
    <location>
        <begin position="287"/>
        <end position="350"/>
    </location>
</feature>
<reference evidence="4" key="1">
    <citation type="submission" date="2025-08" db="UniProtKB">
        <authorList>
            <consortium name="RefSeq"/>
        </authorList>
    </citation>
    <scope>IDENTIFICATION</scope>
</reference>
<organism evidence="3 4">
    <name type="scientific">Populus euphratica</name>
    <name type="common">Euphrates poplar</name>
    <dbReference type="NCBI Taxonomy" id="75702"/>
    <lineage>
        <taxon>Eukaryota</taxon>
        <taxon>Viridiplantae</taxon>
        <taxon>Streptophyta</taxon>
        <taxon>Embryophyta</taxon>
        <taxon>Tracheophyta</taxon>
        <taxon>Spermatophyta</taxon>
        <taxon>Magnoliopsida</taxon>
        <taxon>eudicotyledons</taxon>
        <taxon>Gunneridae</taxon>
        <taxon>Pentapetalae</taxon>
        <taxon>rosids</taxon>
        <taxon>fabids</taxon>
        <taxon>Malpighiales</taxon>
        <taxon>Salicaceae</taxon>
        <taxon>Saliceae</taxon>
        <taxon>Populus</taxon>
    </lineage>
</organism>
<dbReference type="Gene3D" id="1.10.10.60">
    <property type="entry name" value="Homeodomain-like"/>
    <property type="match status" value="1"/>
</dbReference>
<proteinExistence type="predicted"/>
<feature type="region of interest" description="Disordered" evidence="1">
    <location>
        <begin position="55"/>
        <end position="103"/>
    </location>
</feature>
<evidence type="ECO:0000313" key="4">
    <source>
        <dbReference type="RefSeq" id="XP_011040388.1"/>
    </source>
</evidence>
<evidence type="ECO:0000256" key="1">
    <source>
        <dbReference type="SAM" id="MobiDB-lite"/>
    </source>
</evidence>
<dbReference type="KEGG" id="peu:105136660"/>
<protein>
    <submittedName>
        <fullName evidence="4">Uncharacterized protein LOC105136660</fullName>
    </submittedName>
</protein>
<dbReference type="InterPro" id="IPR044822">
    <property type="entry name" value="Myb_DNA-bind_4"/>
</dbReference>
<keyword evidence="3" id="KW-1185">Reference proteome</keyword>
<dbReference type="PANTHER" id="PTHR47211:SF3">
    <property type="entry name" value="TRIHELIX TRANSCRIPTION FACTOR ASR3-LIKE"/>
    <property type="match status" value="1"/>
</dbReference>
<dbReference type="Proteomes" id="UP000694918">
    <property type="component" value="Unplaced"/>
</dbReference>
<gene>
    <name evidence="4" type="primary">LOC105136660</name>
</gene>
<evidence type="ECO:0000313" key="3">
    <source>
        <dbReference type="Proteomes" id="UP000694918"/>
    </source>
</evidence>